<keyword evidence="2" id="KW-1185">Reference proteome</keyword>
<evidence type="ECO:0000313" key="1">
    <source>
        <dbReference type="EMBL" id="KAH9809320.1"/>
    </source>
</evidence>
<organism evidence="1 2">
    <name type="scientific">Teratosphaeria destructans</name>
    <dbReference type="NCBI Taxonomy" id="418781"/>
    <lineage>
        <taxon>Eukaryota</taxon>
        <taxon>Fungi</taxon>
        <taxon>Dikarya</taxon>
        <taxon>Ascomycota</taxon>
        <taxon>Pezizomycotina</taxon>
        <taxon>Dothideomycetes</taxon>
        <taxon>Dothideomycetidae</taxon>
        <taxon>Mycosphaerellales</taxon>
        <taxon>Teratosphaeriaceae</taxon>
        <taxon>Teratosphaeria</taxon>
    </lineage>
</organism>
<proteinExistence type="predicted"/>
<dbReference type="EMBL" id="RIBY02002567">
    <property type="protein sequence ID" value="KAH9809320.1"/>
    <property type="molecule type" value="Genomic_DNA"/>
</dbReference>
<reference evidence="1 2" key="1">
    <citation type="journal article" date="2018" name="IMA Fungus">
        <title>IMA Genome-F 10: Nine draft genome sequences of Claviceps purpurea s.lat., including C. arundinis, C. humidiphila, and C. cf. spartinae, pseudomolecules for the pitch canker pathogen Fusarium circinatum, draft genome of Davidsoniella eucalypti, Grosmannia galeiformis, Quambalaria eucalypti, and Teratosphaeria destructans.</title>
        <authorList>
            <person name="Wingfield B.D."/>
            <person name="Liu M."/>
            <person name="Nguyen H.D."/>
            <person name="Lane F.A."/>
            <person name="Morgan S.W."/>
            <person name="De Vos L."/>
            <person name="Wilken P.M."/>
            <person name="Duong T.A."/>
            <person name="Aylward J."/>
            <person name="Coetzee M.P."/>
            <person name="Dadej K."/>
            <person name="De Beer Z.W."/>
            <person name="Findlay W."/>
            <person name="Havenga M."/>
            <person name="Kolarik M."/>
            <person name="Menzies J.G."/>
            <person name="Naidoo K."/>
            <person name="Pochopski O."/>
            <person name="Shoukouhi P."/>
            <person name="Santana Q.C."/>
            <person name="Seifert K.A."/>
            <person name="Soal N."/>
            <person name="Steenkamp E.T."/>
            <person name="Tatham C.T."/>
            <person name="van der Nest M.A."/>
            <person name="Wingfield M.J."/>
        </authorList>
    </citation>
    <scope>NUCLEOTIDE SEQUENCE [LARGE SCALE GENOMIC DNA]</scope>
    <source>
        <strain evidence="1">CMW44962</strain>
    </source>
</reference>
<gene>
    <name evidence="1" type="ORF">Tdes44962_MAKER06181</name>
</gene>
<name>A0A9W7VXX0_9PEZI</name>
<accession>A0A9W7VXX0</accession>
<dbReference type="Proteomes" id="UP001138500">
    <property type="component" value="Unassembled WGS sequence"/>
</dbReference>
<dbReference type="AlphaFoldDB" id="A0A9W7VXX0"/>
<evidence type="ECO:0000313" key="2">
    <source>
        <dbReference type="Proteomes" id="UP001138500"/>
    </source>
</evidence>
<reference evidence="1 2" key="2">
    <citation type="journal article" date="2021" name="Curr. Genet.">
        <title>Genetic response to nitrogen starvation in the aggressive Eucalyptus foliar pathogen Teratosphaeria destructans.</title>
        <authorList>
            <person name="Havenga M."/>
            <person name="Wingfield B.D."/>
            <person name="Wingfield M.J."/>
            <person name="Dreyer L.L."/>
            <person name="Roets F."/>
            <person name="Aylward J."/>
        </authorList>
    </citation>
    <scope>NUCLEOTIDE SEQUENCE [LARGE SCALE GENOMIC DNA]</scope>
    <source>
        <strain evidence="1">CMW44962</strain>
    </source>
</reference>
<sequence length="123" mass="12219">MSLLSNVIVSRLENAPSGPVAPVVDVSSGGGGGGGGEAASTGGAVEGVGIAFDVAVLGGGGSEDEEEPHHDRCLTDAAVRAARGAVFCHGLDCNADAWTRGRFGIRDAIRGVDENYTVLVAVA</sequence>
<comment type="caution">
    <text evidence="1">The sequence shown here is derived from an EMBL/GenBank/DDBJ whole genome shotgun (WGS) entry which is preliminary data.</text>
</comment>
<protein>
    <submittedName>
        <fullName evidence="1">Uncharacterized protein</fullName>
    </submittedName>
</protein>